<dbReference type="EMBL" id="CAEZXS010000004">
    <property type="protein sequence ID" value="CAB4685347.1"/>
    <property type="molecule type" value="Genomic_DNA"/>
</dbReference>
<feature type="domain" description="Amine oxidase" evidence="1">
    <location>
        <begin position="103"/>
        <end position="322"/>
    </location>
</feature>
<evidence type="ECO:0000313" key="2">
    <source>
        <dbReference type="EMBL" id="CAB4685347.1"/>
    </source>
</evidence>
<dbReference type="Pfam" id="PF01593">
    <property type="entry name" value="Amino_oxidase"/>
    <property type="match status" value="1"/>
</dbReference>
<dbReference type="SUPFAM" id="SSF51905">
    <property type="entry name" value="FAD/NAD(P)-binding domain"/>
    <property type="match status" value="1"/>
</dbReference>
<organism evidence="2">
    <name type="scientific">freshwater metagenome</name>
    <dbReference type="NCBI Taxonomy" id="449393"/>
    <lineage>
        <taxon>unclassified sequences</taxon>
        <taxon>metagenomes</taxon>
        <taxon>ecological metagenomes</taxon>
    </lineage>
</organism>
<dbReference type="Gene3D" id="3.50.50.60">
    <property type="entry name" value="FAD/NAD(P)-binding domain"/>
    <property type="match status" value="1"/>
</dbReference>
<reference evidence="2" key="1">
    <citation type="submission" date="2020-05" db="EMBL/GenBank/DDBJ databases">
        <authorList>
            <person name="Chiriac C."/>
            <person name="Salcher M."/>
            <person name="Ghai R."/>
            <person name="Kavagutti S V."/>
        </authorList>
    </citation>
    <scope>NUCLEOTIDE SEQUENCE</scope>
</reference>
<dbReference type="InterPro" id="IPR036188">
    <property type="entry name" value="FAD/NAD-bd_sf"/>
</dbReference>
<gene>
    <name evidence="2" type="ORF">UFOPK2582_00084</name>
</gene>
<dbReference type="AlphaFoldDB" id="A0A6J6NGA4"/>
<dbReference type="PANTHER" id="PTHR16128:SF5">
    <property type="entry name" value="FAD_NAD(P)-BINDING OXIDOREDUCTASE FAMILY PROTEIN"/>
    <property type="match status" value="1"/>
</dbReference>
<dbReference type="GO" id="GO:0016491">
    <property type="term" value="F:oxidoreductase activity"/>
    <property type="evidence" value="ECO:0007669"/>
    <property type="project" value="InterPro"/>
</dbReference>
<dbReference type="Gene3D" id="3.90.660.10">
    <property type="match status" value="1"/>
</dbReference>
<accession>A0A6J6NGA4</accession>
<sequence>MSRPRVVVIGAGMAGLTAAHGLSSVCEVTVVDKARGVGGRLATRRIGEATLDHGAQFVTTHSSEFAEMVQRWVADGVVTEWFRGRIGPQGETDPDGHLRFRGQISMNAVAKKLAEGLDVRTASPVFALIDKGDRWVVSMADGTELAGEGIVSTAPVPQTLALLNNGGVALSTEDVAALTAIAYEPCLALMAVLDGPSGLPAPGALDPTSGPIDWMSDNQLKGISALPAVTIHATAEFSRTYWDEADKEIADLLLVAASLDSAVVPETLQIQRWLYARPSVVHPEKFLRIGGVAPLVCAGDAFGGAKVEGAALSGAAAAQELLAAFGSDL</sequence>
<dbReference type="PANTHER" id="PTHR16128">
    <property type="entry name" value="FAD/NAD(P)-BINDING OXIDOREDUCTASE FAMILY PROTEIN"/>
    <property type="match status" value="1"/>
</dbReference>
<proteinExistence type="predicted"/>
<protein>
    <submittedName>
        <fullName evidence="2">Unannotated protein</fullName>
    </submittedName>
</protein>
<name>A0A6J6NGA4_9ZZZZ</name>
<dbReference type="Pfam" id="PF13450">
    <property type="entry name" value="NAD_binding_8"/>
    <property type="match status" value="1"/>
</dbReference>
<evidence type="ECO:0000259" key="1">
    <source>
        <dbReference type="Pfam" id="PF01593"/>
    </source>
</evidence>
<dbReference type="InterPro" id="IPR002937">
    <property type="entry name" value="Amino_oxidase"/>
</dbReference>